<gene>
    <name evidence="1" type="ORF">METZ01_LOCUS448506</name>
</gene>
<accession>A0A382ZJK2</accession>
<dbReference type="EMBL" id="UINC01184434">
    <property type="protein sequence ID" value="SVD95652.1"/>
    <property type="molecule type" value="Genomic_DNA"/>
</dbReference>
<reference evidence="1" key="1">
    <citation type="submission" date="2018-05" db="EMBL/GenBank/DDBJ databases">
        <authorList>
            <person name="Lanie J.A."/>
            <person name="Ng W.-L."/>
            <person name="Kazmierczak K.M."/>
            <person name="Andrzejewski T.M."/>
            <person name="Davidsen T.M."/>
            <person name="Wayne K.J."/>
            <person name="Tettelin H."/>
            <person name="Glass J.I."/>
            <person name="Rusch D."/>
            <person name="Podicherti R."/>
            <person name="Tsui H.-C.T."/>
            <person name="Winkler M.E."/>
        </authorList>
    </citation>
    <scope>NUCLEOTIDE SEQUENCE</scope>
</reference>
<name>A0A382ZJK2_9ZZZZ</name>
<feature type="non-terminal residue" evidence="1">
    <location>
        <position position="56"/>
    </location>
</feature>
<protein>
    <submittedName>
        <fullName evidence="1">Uncharacterized protein</fullName>
    </submittedName>
</protein>
<organism evidence="1">
    <name type="scientific">marine metagenome</name>
    <dbReference type="NCBI Taxonomy" id="408172"/>
    <lineage>
        <taxon>unclassified sequences</taxon>
        <taxon>metagenomes</taxon>
        <taxon>ecological metagenomes</taxon>
    </lineage>
</organism>
<evidence type="ECO:0000313" key="1">
    <source>
        <dbReference type="EMBL" id="SVD95652.1"/>
    </source>
</evidence>
<proteinExistence type="predicted"/>
<dbReference type="AlphaFoldDB" id="A0A382ZJK2"/>
<sequence>MTKTARLDNVGSRWDARYLVNTVMGLLCRQDRPEADTVIDVVTAAVRGYVKGYYGK</sequence>